<dbReference type="GO" id="GO:0042373">
    <property type="term" value="P:vitamin K metabolic process"/>
    <property type="evidence" value="ECO:0007669"/>
    <property type="project" value="InterPro"/>
</dbReference>
<evidence type="ECO:0000256" key="5">
    <source>
        <dbReference type="ARBA" id="ARBA00022719"/>
    </source>
</evidence>
<dbReference type="Gene3D" id="1.20.1440.130">
    <property type="entry name" value="VKOR domain"/>
    <property type="match status" value="1"/>
</dbReference>
<evidence type="ECO:0000259" key="13">
    <source>
        <dbReference type="Pfam" id="PF07884"/>
    </source>
</evidence>
<evidence type="ECO:0000256" key="7">
    <source>
        <dbReference type="ARBA" id="ARBA00022989"/>
    </source>
</evidence>
<dbReference type="GO" id="GO:0048038">
    <property type="term" value="F:quinone binding"/>
    <property type="evidence" value="ECO:0007669"/>
    <property type="project" value="UniProtKB-KW"/>
</dbReference>
<keyword evidence="9 12" id="KW-0472">Membrane</keyword>
<keyword evidence="8" id="KW-0560">Oxidoreductase</keyword>
<comment type="similarity">
    <text evidence="2">Belongs to the VKOR family.</text>
</comment>
<sequence length="98" mass="11121">MANEATQLRKSARLFGNVLLIFCTVGMLLSVYALYVEIHAEGDSSFKAWCDINPKMSCSKVFTSNNDGIRQSSKLSFRNKYCGELWLRLPGVYTIFVR</sequence>
<name>A0A3R5WDS6_MYTGA</name>
<dbReference type="GO" id="GO:0005789">
    <property type="term" value="C:endoplasmic reticulum membrane"/>
    <property type="evidence" value="ECO:0007669"/>
    <property type="project" value="UniProtKB-SubCell"/>
</dbReference>
<comment type="subcellular location">
    <subcellularLocation>
        <location evidence="1">Endoplasmic reticulum membrane</location>
        <topology evidence="1">Multi-pass membrane protein</topology>
    </subcellularLocation>
</comment>
<keyword evidence="10" id="KW-1015">Disulfide bond</keyword>
<dbReference type="InterPro" id="IPR012932">
    <property type="entry name" value="VKOR"/>
</dbReference>
<protein>
    <recommendedName>
        <fullName evidence="3">vitamin-K-epoxide reductase (warfarin-sensitive)</fullName>
        <ecNumber evidence="3">1.17.4.4</ecNumber>
    </recommendedName>
</protein>
<keyword evidence="11" id="KW-0676">Redox-active center</keyword>
<feature type="domain" description="Vitamin K epoxide reductase" evidence="13">
    <location>
        <begin position="18"/>
        <end position="65"/>
    </location>
</feature>
<evidence type="ECO:0000256" key="4">
    <source>
        <dbReference type="ARBA" id="ARBA00022692"/>
    </source>
</evidence>
<organism evidence="14 15">
    <name type="scientific">Mytilus galloprovincialis</name>
    <name type="common">Mediterranean mussel</name>
    <dbReference type="NCBI Taxonomy" id="29158"/>
    <lineage>
        <taxon>Eukaryota</taxon>
        <taxon>Metazoa</taxon>
        <taxon>Spiralia</taxon>
        <taxon>Lophotrochozoa</taxon>
        <taxon>Mollusca</taxon>
        <taxon>Bivalvia</taxon>
        <taxon>Autobranchia</taxon>
        <taxon>Pteriomorphia</taxon>
        <taxon>Mytilida</taxon>
        <taxon>Mytiloidea</taxon>
        <taxon>Mytilidae</taxon>
        <taxon>Mytilinae</taxon>
        <taxon>Mytilus</taxon>
    </lineage>
</organism>
<dbReference type="GO" id="GO:0047057">
    <property type="term" value="F:vitamin-K-epoxide reductase (warfarin-sensitive) activity"/>
    <property type="evidence" value="ECO:0007669"/>
    <property type="project" value="UniProtKB-EC"/>
</dbReference>
<dbReference type="AlphaFoldDB" id="A0A3R5WDS6"/>
<dbReference type="InterPro" id="IPR042406">
    <property type="entry name" value="VKORC1/VKORC1L1"/>
</dbReference>
<evidence type="ECO:0000256" key="9">
    <source>
        <dbReference type="ARBA" id="ARBA00023136"/>
    </source>
</evidence>
<evidence type="ECO:0000256" key="12">
    <source>
        <dbReference type="SAM" id="Phobius"/>
    </source>
</evidence>
<evidence type="ECO:0000313" key="15">
    <source>
        <dbReference type="Proteomes" id="UP000266721"/>
    </source>
</evidence>
<dbReference type="InterPro" id="IPR038354">
    <property type="entry name" value="VKOR_sf"/>
</dbReference>
<keyword evidence="6" id="KW-0256">Endoplasmic reticulum</keyword>
<dbReference type="Pfam" id="PF07884">
    <property type="entry name" value="VKOR"/>
    <property type="match status" value="1"/>
</dbReference>
<keyword evidence="5" id="KW-0874">Quinone</keyword>
<feature type="non-terminal residue" evidence="14">
    <location>
        <position position="1"/>
    </location>
</feature>
<gene>
    <name evidence="14" type="ORF">AM593_08165</name>
</gene>
<feature type="transmembrane region" description="Helical" evidence="12">
    <location>
        <begin position="12"/>
        <end position="35"/>
    </location>
</feature>
<evidence type="ECO:0000256" key="2">
    <source>
        <dbReference type="ARBA" id="ARBA00006214"/>
    </source>
</evidence>
<keyword evidence="15" id="KW-1185">Reference proteome</keyword>
<evidence type="ECO:0000256" key="6">
    <source>
        <dbReference type="ARBA" id="ARBA00022824"/>
    </source>
</evidence>
<dbReference type="PANTHER" id="PTHR14519:SF5">
    <property type="entry name" value="VITAMIN K EPOXIDE REDUCTASE COMPLEX SUBUNIT 1-LIKE PROTEIN 1"/>
    <property type="match status" value="1"/>
</dbReference>
<dbReference type="EC" id="1.17.4.4" evidence="3"/>
<dbReference type="Proteomes" id="UP000266721">
    <property type="component" value="Unassembled WGS sequence"/>
</dbReference>
<keyword evidence="7 12" id="KW-1133">Transmembrane helix</keyword>
<evidence type="ECO:0000256" key="8">
    <source>
        <dbReference type="ARBA" id="ARBA00023002"/>
    </source>
</evidence>
<evidence type="ECO:0000256" key="1">
    <source>
        <dbReference type="ARBA" id="ARBA00004477"/>
    </source>
</evidence>
<dbReference type="PANTHER" id="PTHR14519">
    <property type="entry name" value="VITAMIN K EPOXIDE REDUCTASE COMPLEX, SUBUNIT 1"/>
    <property type="match status" value="1"/>
</dbReference>
<dbReference type="EMBL" id="KV595950">
    <property type="protein sequence ID" value="OPL21038.1"/>
    <property type="molecule type" value="Genomic_DNA"/>
</dbReference>
<accession>A0A3R5WDS6</accession>
<evidence type="ECO:0000313" key="14">
    <source>
        <dbReference type="EMBL" id="OPL21038.1"/>
    </source>
</evidence>
<keyword evidence="4 12" id="KW-0812">Transmembrane</keyword>
<reference evidence="14 15" key="1">
    <citation type="journal article" date="2016" name="PLoS ONE">
        <title>A First Insight into the Genome of the Filter-Feeder Mussel Mytilus galloprovincialis.</title>
        <authorList>
            <person name="Murgarella M."/>
            <person name="Puiu D."/>
            <person name="Novoa B."/>
            <person name="Figueras A."/>
            <person name="Posada D."/>
            <person name="Canchaya C."/>
        </authorList>
    </citation>
    <scope>NUCLEOTIDE SEQUENCE [LARGE SCALE GENOMIC DNA]</scope>
    <source>
        <tissue evidence="14">Muscle</tissue>
    </source>
</reference>
<proteinExistence type="inferred from homology"/>
<evidence type="ECO:0000256" key="3">
    <source>
        <dbReference type="ARBA" id="ARBA00012278"/>
    </source>
</evidence>
<evidence type="ECO:0000256" key="10">
    <source>
        <dbReference type="ARBA" id="ARBA00023157"/>
    </source>
</evidence>
<evidence type="ECO:0000256" key="11">
    <source>
        <dbReference type="ARBA" id="ARBA00023284"/>
    </source>
</evidence>